<dbReference type="AlphaFoldDB" id="A0A438IIZ5"/>
<feature type="region of interest" description="Disordered" evidence="1">
    <location>
        <begin position="58"/>
        <end position="78"/>
    </location>
</feature>
<dbReference type="PANTHER" id="PTHR31984:SF11">
    <property type="entry name" value="TRANSPORTER, PUTATIVE (DUF179)-RELATED"/>
    <property type="match status" value="1"/>
</dbReference>
<feature type="region of interest" description="Disordered" evidence="1">
    <location>
        <begin position="1"/>
        <end position="39"/>
    </location>
</feature>
<comment type="caution">
    <text evidence="2">The sequence shown here is derived from an EMBL/GenBank/DDBJ whole genome shotgun (WGS) entry which is preliminary data.</text>
</comment>
<evidence type="ECO:0000313" key="2">
    <source>
        <dbReference type="EMBL" id="RVW96595.1"/>
    </source>
</evidence>
<dbReference type="PANTHER" id="PTHR31984">
    <property type="entry name" value="TRANSPORTER, PUTATIVE (DUF179)-RELATED"/>
    <property type="match status" value="1"/>
</dbReference>
<dbReference type="EMBL" id="QGNW01000106">
    <property type="protein sequence ID" value="RVW96595.1"/>
    <property type="molecule type" value="Genomic_DNA"/>
</dbReference>
<gene>
    <name evidence="2" type="ORF">CK203_020402</name>
</gene>
<reference evidence="2 3" key="1">
    <citation type="journal article" date="2018" name="PLoS Genet.">
        <title>Population sequencing reveals clonal diversity and ancestral inbreeding in the grapevine cultivar Chardonnay.</title>
        <authorList>
            <person name="Roach M.J."/>
            <person name="Johnson D.L."/>
            <person name="Bohlmann J."/>
            <person name="van Vuuren H.J."/>
            <person name="Jones S.J."/>
            <person name="Pretorius I.S."/>
            <person name="Schmidt S.A."/>
            <person name="Borneman A.R."/>
        </authorList>
    </citation>
    <scope>NUCLEOTIDE SEQUENCE [LARGE SCALE GENOMIC DNA]</scope>
    <source>
        <strain evidence="3">cv. Chardonnay</strain>
        <tissue evidence="2">Leaf</tissue>
    </source>
</reference>
<feature type="compositionally biased region" description="Polar residues" evidence="1">
    <location>
        <begin position="1"/>
        <end position="10"/>
    </location>
</feature>
<dbReference type="Proteomes" id="UP000288805">
    <property type="component" value="Unassembled WGS sequence"/>
</dbReference>
<name>A0A438IIZ5_VITVI</name>
<dbReference type="SUPFAM" id="SSF143456">
    <property type="entry name" value="VC0467-like"/>
    <property type="match status" value="1"/>
</dbReference>
<feature type="compositionally biased region" description="Polar residues" evidence="1">
    <location>
        <begin position="23"/>
        <end position="39"/>
    </location>
</feature>
<organism evidence="2 3">
    <name type="scientific">Vitis vinifera</name>
    <name type="common">Grape</name>
    <dbReference type="NCBI Taxonomy" id="29760"/>
    <lineage>
        <taxon>Eukaryota</taxon>
        <taxon>Viridiplantae</taxon>
        <taxon>Streptophyta</taxon>
        <taxon>Embryophyta</taxon>
        <taxon>Tracheophyta</taxon>
        <taxon>Spermatophyta</taxon>
        <taxon>Magnoliopsida</taxon>
        <taxon>eudicotyledons</taxon>
        <taxon>Gunneridae</taxon>
        <taxon>Pentapetalae</taxon>
        <taxon>rosids</taxon>
        <taxon>Vitales</taxon>
        <taxon>Vitaceae</taxon>
        <taxon>Viteae</taxon>
        <taxon>Vitis</taxon>
    </lineage>
</organism>
<sequence>MVMLTHTGNGDRSIPEGDCLKGNNPSEGNKSNDTASQKSRQIIVDWREFRAALFAREQAEKADPEAHSQGGTPQEPKPLGLKCAHPFPVPETGCVIVATEKLDGVRSFERTVVLLLRSGTRHPQQGPFGVVINRPLHKKINYMKPTNLELATTFADCSLHFGGPVEASMFLLKTGENPKLPGFKIILIIKNLFVTSELSHEYVIDFSVPMKSRHHQRRTLRVKP</sequence>
<accession>A0A438IIZ5</accession>
<evidence type="ECO:0000313" key="3">
    <source>
        <dbReference type="Proteomes" id="UP000288805"/>
    </source>
</evidence>
<dbReference type="InterPro" id="IPR003774">
    <property type="entry name" value="AlgH-like"/>
</dbReference>
<evidence type="ECO:0000256" key="1">
    <source>
        <dbReference type="SAM" id="MobiDB-lite"/>
    </source>
</evidence>
<dbReference type="Pfam" id="PF02622">
    <property type="entry name" value="DUF179"/>
    <property type="match status" value="1"/>
</dbReference>
<proteinExistence type="predicted"/>
<protein>
    <submittedName>
        <fullName evidence="2">Uncharacterized protein</fullName>
    </submittedName>
</protein>
<dbReference type="Gene3D" id="3.40.1740.10">
    <property type="entry name" value="VC0467-like"/>
    <property type="match status" value="1"/>
</dbReference>